<dbReference type="InterPro" id="IPR006626">
    <property type="entry name" value="PbH1"/>
</dbReference>
<dbReference type="InterPro" id="IPR022442">
    <property type="entry name" value="SO_2930-like_dom"/>
</dbReference>
<dbReference type="InterPro" id="IPR012334">
    <property type="entry name" value="Pectin_lyas_fold"/>
</dbReference>
<keyword evidence="3" id="KW-1185">Reference proteome</keyword>
<dbReference type="AlphaFoldDB" id="A0A1H0IE57"/>
<dbReference type="STRING" id="430522.BFS30_14230"/>
<protein>
    <submittedName>
        <fullName evidence="2">Parallel beta-helix repeat-containing protein</fullName>
    </submittedName>
</protein>
<dbReference type="InterPro" id="IPR039448">
    <property type="entry name" value="Beta_helix"/>
</dbReference>
<proteinExistence type="predicted"/>
<dbReference type="Gene3D" id="2.160.20.10">
    <property type="entry name" value="Single-stranded right-handed beta-helix, Pectin lyase-like"/>
    <property type="match status" value="1"/>
</dbReference>
<dbReference type="SUPFAM" id="SSF51126">
    <property type="entry name" value="Pectin lyase-like"/>
    <property type="match status" value="1"/>
</dbReference>
<dbReference type="EMBL" id="FNGY01000013">
    <property type="protein sequence ID" value="SDO29570.1"/>
    <property type="molecule type" value="Genomic_DNA"/>
</dbReference>
<sequence>MKHSLTTSLLLLLMTGILGSCIRKTNQTDTYTTVLSFKPGEEAKIAEAFLSLKDSTSILLKAGNYKFDNLSIAQVNHILIQGEGHDKTFLDFSGQTQGGEGIRVTDVKGFTIDAMTIRDSKGDLLKINKSSNVTVTNLHAVWSKADSTSGGYAIYPVLCTNVLIENCYTEGSSDAGIYVGQTDSAIVRKCKAAKNVAGCEIENTSNAEVYDNEFYNNTAGFLIFDLPDLSKRGGHVKVYNNNIHDNNFRNFAKAGSFGTTWGVGNASPGSGIIILAASDIEIYNNKIINNNTSSITIASGFAVDEKAGEKINANYSPIPKNIRIHDNTIEMGPAFPKPAYEHRIGQLLVATEAQLNRLDPARKNKRIPWIMYDGITSNILTKGTAANPDSICIKQPGDNVFVNADFLNIAKPENWKPNTNISPYQCK</sequence>
<dbReference type="RefSeq" id="WP_172664985.1">
    <property type="nucleotide sequence ID" value="NZ_FNGY01000013.1"/>
</dbReference>
<accession>A0A1H0IE57</accession>
<evidence type="ECO:0000313" key="2">
    <source>
        <dbReference type="EMBL" id="SDO29570.1"/>
    </source>
</evidence>
<organism evidence="2 3">
    <name type="scientific">Pedobacter steynii</name>
    <dbReference type="NCBI Taxonomy" id="430522"/>
    <lineage>
        <taxon>Bacteria</taxon>
        <taxon>Pseudomonadati</taxon>
        <taxon>Bacteroidota</taxon>
        <taxon>Sphingobacteriia</taxon>
        <taxon>Sphingobacteriales</taxon>
        <taxon>Sphingobacteriaceae</taxon>
        <taxon>Pedobacter</taxon>
    </lineage>
</organism>
<dbReference type="SMART" id="SM00710">
    <property type="entry name" value="PbH1"/>
    <property type="match status" value="5"/>
</dbReference>
<dbReference type="Pfam" id="PF13229">
    <property type="entry name" value="Beta_helix"/>
    <property type="match status" value="1"/>
</dbReference>
<feature type="domain" description="Right handed beta helix" evidence="1">
    <location>
        <begin position="150"/>
        <end position="247"/>
    </location>
</feature>
<dbReference type="Proteomes" id="UP000183200">
    <property type="component" value="Unassembled WGS sequence"/>
</dbReference>
<name>A0A1H0IE57_9SPHI</name>
<dbReference type="NCBIfam" id="TIGR03805">
    <property type="entry name" value="beta_helix_1"/>
    <property type="match status" value="1"/>
</dbReference>
<evidence type="ECO:0000313" key="3">
    <source>
        <dbReference type="Proteomes" id="UP000183200"/>
    </source>
</evidence>
<gene>
    <name evidence="2" type="ORF">SAMN05421820_113123</name>
</gene>
<evidence type="ECO:0000259" key="1">
    <source>
        <dbReference type="Pfam" id="PF13229"/>
    </source>
</evidence>
<dbReference type="InterPro" id="IPR011050">
    <property type="entry name" value="Pectin_lyase_fold/virulence"/>
</dbReference>
<reference evidence="3" key="1">
    <citation type="submission" date="2016-10" db="EMBL/GenBank/DDBJ databases">
        <authorList>
            <person name="Varghese N."/>
            <person name="Submissions S."/>
        </authorList>
    </citation>
    <scope>NUCLEOTIDE SEQUENCE [LARGE SCALE GENOMIC DNA]</scope>
    <source>
        <strain evidence="3">DSM 19110</strain>
    </source>
</reference>
<dbReference type="PROSITE" id="PS51257">
    <property type="entry name" value="PROKAR_LIPOPROTEIN"/>
    <property type="match status" value="1"/>
</dbReference>